<keyword evidence="3" id="KW-1185">Reference proteome</keyword>
<feature type="compositionally biased region" description="Pro residues" evidence="1">
    <location>
        <begin position="121"/>
        <end position="134"/>
    </location>
</feature>
<comment type="caution">
    <text evidence="2">The sequence shown here is derived from an EMBL/GenBank/DDBJ whole genome shotgun (WGS) entry which is preliminary data.</text>
</comment>
<dbReference type="Gene3D" id="3.40.50.1820">
    <property type="entry name" value="alpha/beta hydrolase"/>
    <property type="match status" value="1"/>
</dbReference>
<evidence type="ECO:0000313" key="2">
    <source>
        <dbReference type="EMBL" id="KAI3426059.1"/>
    </source>
</evidence>
<feature type="region of interest" description="Disordered" evidence="1">
    <location>
        <begin position="36"/>
        <end position="56"/>
    </location>
</feature>
<dbReference type="AlphaFoldDB" id="A0A9D4YTY6"/>
<dbReference type="PANTHER" id="PTHR33428:SF2">
    <property type="entry name" value="CHLOROPHYLLASE-2"/>
    <property type="match status" value="1"/>
</dbReference>
<dbReference type="PANTHER" id="PTHR33428">
    <property type="entry name" value="CHLOROPHYLLASE-2, CHLOROPLASTIC"/>
    <property type="match status" value="1"/>
</dbReference>
<name>A0A9D4YTY6_CHLVU</name>
<feature type="compositionally biased region" description="Low complexity" evidence="1">
    <location>
        <begin position="106"/>
        <end position="120"/>
    </location>
</feature>
<feature type="region of interest" description="Disordered" evidence="1">
    <location>
        <begin position="92"/>
        <end position="146"/>
    </location>
</feature>
<dbReference type="GO" id="GO:0047746">
    <property type="term" value="F:chlorophyllase activity"/>
    <property type="evidence" value="ECO:0007669"/>
    <property type="project" value="TreeGrafter"/>
</dbReference>
<dbReference type="SUPFAM" id="SSF53474">
    <property type="entry name" value="alpha/beta-Hydrolases"/>
    <property type="match status" value="1"/>
</dbReference>
<accession>A0A9D4YTY6</accession>
<dbReference type="GO" id="GO:0015996">
    <property type="term" value="P:chlorophyll catabolic process"/>
    <property type="evidence" value="ECO:0007669"/>
    <property type="project" value="TreeGrafter"/>
</dbReference>
<dbReference type="EMBL" id="SIDB01000011">
    <property type="protein sequence ID" value="KAI3426059.1"/>
    <property type="molecule type" value="Genomic_DNA"/>
</dbReference>
<gene>
    <name evidence="2" type="ORF">D9Q98_008027</name>
</gene>
<evidence type="ECO:0000256" key="1">
    <source>
        <dbReference type="SAM" id="MobiDB-lite"/>
    </source>
</evidence>
<organism evidence="2 3">
    <name type="scientific">Chlorella vulgaris</name>
    <name type="common">Green alga</name>
    <dbReference type="NCBI Taxonomy" id="3077"/>
    <lineage>
        <taxon>Eukaryota</taxon>
        <taxon>Viridiplantae</taxon>
        <taxon>Chlorophyta</taxon>
        <taxon>core chlorophytes</taxon>
        <taxon>Trebouxiophyceae</taxon>
        <taxon>Chlorellales</taxon>
        <taxon>Chlorellaceae</taxon>
        <taxon>Chlorella clade</taxon>
        <taxon>Chlorella</taxon>
    </lineage>
</organism>
<proteinExistence type="predicted"/>
<protein>
    <submittedName>
        <fullName evidence="2">Uncharacterized protein</fullName>
    </submittedName>
</protein>
<dbReference type="PROSITE" id="PS51257">
    <property type="entry name" value="PROKAR_LIPOPROTEIN"/>
    <property type="match status" value="1"/>
</dbReference>
<reference evidence="2" key="2">
    <citation type="submission" date="2020-11" db="EMBL/GenBank/DDBJ databases">
        <authorList>
            <person name="Cecchin M."/>
            <person name="Marcolungo L."/>
            <person name="Rossato M."/>
            <person name="Girolomoni L."/>
            <person name="Cosentino E."/>
            <person name="Cuine S."/>
            <person name="Li-Beisson Y."/>
            <person name="Delledonne M."/>
            <person name="Ballottari M."/>
        </authorList>
    </citation>
    <scope>NUCLEOTIDE SEQUENCE</scope>
    <source>
        <strain evidence="2">211/11P</strain>
        <tissue evidence="2">Whole cell</tissue>
    </source>
</reference>
<dbReference type="InterPro" id="IPR029058">
    <property type="entry name" value="AB_hydrolase_fold"/>
</dbReference>
<dbReference type="Proteomes" id="UP001055712">
    <property type="component" value="Unassembled WGS sequence"/>
</dbReference>
<evidence type="ECO:0000313" key="3">
    <source>
        <dbReference type="Proteomes" id="UP001055712"/>
    </source>
</evidence>
<dbReference type="OrthoDB" id="508050at2759"/>
<sequence length="499" mass="52216">MRDEVRTRLVFIAALVVSCTLVAIVSAVVTVSLTHKPAAKQASTPPSPPPQQAEVMANTATSDLVPAEPRAFVAVVPDSTLFFAPVPAPSSAPAVEEAPVSDEEALAAAQQAATLRASLSSPPPSPRPPPPAPAKQPSTTKGAATQQQESIYLVLGKDALLVTGMSGSMALPYASPGPCRQLRQVANVSLDMSAAATGCLGLTCDINLRVTMPLGGSCPDIPGPFRTIYFISGFTCQPHYYATIVNHLASWGYAVIQYDRPLGGTFQPSSEQETLYWEQIMAWRSAANFTWANSPSAFVGQFAAGPVAVVGAAVLLDPVDFTAKSLRVARRYLADYKQPVMVVTVGVHCIDLRGCVPPQDHLPSAAEDAAWVAAGACPPAWSCCHWDDATPGLESKSPLELVQATDGPTGFIEVAANGTWLAHLPLAGHGSFLDPGSKIFAGVHDCPAAVSSAAILPDAGALIVAFLEHKLRGQAAVEPLTLAWAANKPAQQLRLSIKQ</sequence>
<reference evidence="2" key="1">
    <citation type="journal article" date="2019" name="Plant J.">
        <title>Chlorella vulgaris genome assembly and annotation reveals the molecular basis for metabolic acclimation to high light conditions.</title>
        <authorList>
            <person name="Cecchin M."/>
            <person name="Marcolungo L."/>
            <person name="Rossato M."/>
            <person name="Girolomoni L."/>
            <person name="Cosentino E."/>
            <person name="Cuine S."/>
            <person name="Li-Beisson Y."/>
            <person name="Delledonne M."/>
            <person name="Ballottari M."/>
        </authorList>
    </citation>
    <scope>NUCLEOTIDE SEQUENCE</scope>
    <source>
        <strain evidence="2">211/11P</strain>
    </source>
</reference>